<sequence length="246" mass="28579">MGITELIVAVVNAYLEREKVKQDDQRVQAIINAINGTIIENRHAIEEALKDYEVNRLTGLYFGQIENFKEYDSVNSDKQILDRIAFDTNSQIVGPLINLYNNENDVERVRKIVKLMVLVVSLRGLVSSELKYKHNVNRDDHILEQLKYVSTCCLWLKTNQSSRHTFPALEEWQKCEREPRVGTVCLGFGEKDPLRDPTSCCSEEFFIYKKHRDLFDDDVQQLNKVEEAINLMQGTFLLEKIVHDIE</sequence>
<reference evidence="1" key="1">
    <citation type="submission" date="2025-02" db="EMBL/GenBank/DDBJ databases">
        <title>Complete genome sequences of 52 Bacillus and Priestia strains isolated from West-African fermentations and 26 reference strains from the DSMZ collection.</title>
        <authorList>
            <person name="Wiedenbein E.S."/>
            <person name="Canoy T.S."/>
            <person name="Hui Y."/>
            <person name="Parkouda C."/>
            <person name="Dawende C."/>
            <person name="Ametefe E."/>
            <person name="Jespersen L."/>
            <person name="Nielsen D.S."/>
        </authorList>
    </citation>
    <scope>NUCLEOTIDE SEQUENCE</scope>
    <source>
        <strain evidence="1">PRO33</strain>
    </source>
</reference>
<gene>
    <name evidence="1" type="ORF">P5627_14655</name>
</gene>
<proteinExistence type="predicted"/>
<protein>
    <submittedName>
        <fullName evidence="1">Uncharacterized protein</fullName>
    </submittedName>
</protein>
<dbReference type="Proteomes" id="UP001218488">
    <property type="component" value="Chromosome"/>
</dbReference>
<dbReference type="EMBL" id="CP121752">
    <property type="protein sequence ID" value="WGD97079.1"/>
    <property type="molecule type" value="Genomic_DNA"/>
</dbReference>
<accession>A0AC61YQ13</accession>
<name>A0AC61YQ13_BACIA</name>
<evidence type="ECO:0000313" key="1">
    <source>
        <dbReference type="EMBL" id="WGD97079.1"/>
    </source>
</evidence>
<evidence type="ECO:0000313" key="2">
    <source>
        <dbReference type="Proteomes" id="UP001218488"/>
    </source>
</evidence>
<organism evidence="1 2">
    <name type="scientific">Bacillus safensis</name>
    <dbReference type="NCBI Taxonomy" id="561879"/>
    <lineage>
        <taxon>Bacteria</taxon>
        <taxon>Bacillati</taxon>
        <taxon>Bacillota</taxon>
        <taxon>Bacilli</taxon>
        <taxon>Bacillales</taxon>
        <taxon>Bacillaceae</taxon>
        <taxon>Bacillus</taxon>
    </lineage>
</organism>